<dbReference type="EMBL" id="LNXY01000027">
    <property type="protein sequence ID" value="KTC85564.1"/>
    <property type="molecule type" value="Genomic_DNA"/>
</dbReference>
<dbReference type="InterPro" id="IPR024961">
    <property type="entry name" value="T2SS_GspC_N"/>
</dbReference>
<evidence type="ECO:0000313" key="12">
    <source>
        <dbReference type="Proteomes" id="UP000054736"/>
    </source>
</evidence>
<gene>
    <name evidence="11" type="ORF">Ldro_1889</name>
</gene>
<evidence type="ECO:0000256" key="9">
    <source>
        <dbReference type="SAM" id="Phobius"/>
    </source>
</evidence>
<evidence type="ECO:0000256" key="6">
    <source>
        <dbReference type="ARBA" id="ARBA00022927"/>
    </source>
</evidence>
<name>A0A0W0SQR1_9GAMM</name>
<comment type="subcellular location">
    <subcellularLocation>
        <location evidence="1">Cell inner membrane</location>
    </subcellularLocation>
</comment>
<dbReference type="STRING" id="1212489.Ldro_1889"/>
<keyword evidence="7 9" id="KW-1133">Transmembrane helix</keyword>
<dbReference type="Pfam" id="PF11356">
    <property type="entry name" value="T2SSC"/>
    <property type="match status" value="1"/>
</dbReference>
<evidence type="ECO:0000256" key="4">
    <source>
        <dbReference type="ARBA" id="ARBA00022519"/>
    </source>
</evidence>
<reference evidence="11 12" key="1">
    <citation type="submission" date="2015-11" db="EMBL/GenBank/DDBJ databases">
        <title>Genomic analysis of 38 Legionella species identifies large and diverse effector repertoires.</title>
        <authorList>
            <person name="Burstein D."/>
            <person name="Amaro F."/>
            <person name="Zusman T."/>
            <person name="Lifshitz Z."/>
            <person name="Cohen O."/>
            <person name="Gilbert J.A."/>
            <person name="Pupko T."/>
            <person name="Shuman H.A."/>
            <person name="Segal G."/>
        </authorList>
    </citation>
    <scope>NUCLEOTIDE SEQUENCE [LARGE SCALE GENOMIC DNA]</scope>
    <source>
        <strain evidence="11 12">ATCC 700990</strain>
    </source>
</reference>
<evidence type="ECO:0000256" key="8">
    <source>
        <dbReference type="ARBA" id="ARBA00023136"/>
    </source>
</evidence>
<proteinExistence type="predicted"/>
<feature type="transmembrane region" description="Helical" evidence="9">
    <location>
        <begin position="17"/>
        <end position="38"/>
    </location>
</feature>
<evidence type="ECO:0000256" key="3">
    <source>
        <dbReference type="ARBA" id="ARBA00022475"/>
    </source>
</evidence>
<keyword evidence="3" id="KW-1003">Cell membrane</keyword>
<dbReference type="AlphaFoldDB" id="A0A0W0SQR1"/>
<evidence type="ECO:0000256" key="5">
    <source>
        <dbReference type="ARBA" id="ARBA00022692"/>
    </source>
</evidence>
<evidence type="ECO:0000259" key="10">
    <source>
        <dbReference type="Pfam" id="PF11356"/>
    </source>
</evidence>
<organism evidence="11 12">
    <name type="scientific">Legionella drozanskii LLAP-1</name>
    <dbReference type="NCBI Taxonomy" id="1212489"/>
    <lineage>
        <taxon>Bacteria</taxon>
        <taxon>Pseudomonadati</taxon>
        <taxon>Pseudomonadota</taxon>
        <taxon>Gammaproteobacteria</taxon>
        <taxon>Legionellales</taxon>
        <taxon>Legionellaceae</taxon>
        <taxon>Legionella</taxon>
    </lineage>
</organism>
<evidence type="ECO:0000256" key="1">
    <source>
        <dbReference type="ARBA" id="ARBA00004533"/>
    </source>
</evidence>
<keyword evidence="8 9" id="KW-0472">Membrane</keyword>
<dbReference type="RefSeq" id="WP_058496189.1">
    <property type="nucleotide sequence ID" value="NZ_CAAAIU010000005.1"/>
</dbReference>
<dbReference type="Gene3D" id="2.30.30.830">
    <property type="match status" value="1"/>
</dbReference>
<dbReference type="GO" id="GO:0005886">
    <property type="term" value="C:plasma membrane"/>
    <property type="evidence" value="ECO:0007669"/>
    <property type="project" value="UniProtKB-SubCell"/>
</dbReference>
<keyword evidence="2" id="KW-0813">Transport</keyword>
<accession>A0A0W0SQR1</accession>
<keyword evidence="4" id="KW-0997">Cell inner membrane</keyword>
<sequence>MKQTKFFLLDFNEPKKLAASLVFLLAFFAFIWEIIYGFRSTEQAKITNQPAKIVTPQNLIQPNSPLFTGALFGDYVPANLSDAEIKQSMLDVQVVGIMFSDKEENSQVIIRTNNGEEKYYVVGDTLPGGALIKHISAQGVVVLHNGALESLSLPKNELIFDGPAKPLIGE</sequence>
<keyword evidence="6" id="KW-0653">Protein transport</keyword>
<feature type="domain" description="Type II secretion system protein GspC N-terminal" evidence="10">
    <location>
        <begin position="25"/>
        <end position="153"/>
    </location>
</feature>
<keyword evidence="5 9" id="KW-0812">Transmembrane</keyword>
<evidence type="ECO:0000256" key="7">
    <source>
        <dbReference type="ARBA" id="ARBA00022989"/>
    </source>
</evidence>
<dbReference type="PATRIC" id="fig|1212489.4.peg.1996"/>
<keyword evidence="12" id="KW-1185">Reference proteome</keyword>
<protein>
    <submittedName>
        <fullName evidence="11">General secretion pathway protein C</fullName>
    </submittedName>
</protein>
<evidence type="ECO:0000313" key="11">
    <source>
        <dbReference type="EMBL" id="KTC85564.1"/>
    </source>
</evidence>
<comment type="caution">
    <text evidence="11">The sequence shown here is derived from an EMBL/GenBank/DDBJ whole genome shotgun (WGS) entry which is preliminary data.</text>
</comment>
<dbReference type="GO" id="GO:0015031">
    <property type="term" value="P:protein transport"/>
    <property type="evidence" value="ECO:0007669"/>
    <property type="project" value="UniProtKB-KW"/>
</dbReference>
<evidence type="ECO:0000256" key="2">
    <source>
        <dbReference type="ARBA" id="ARBA00022448"/>
    </source>
</evidence>
<dbReference type="OrthoDB" id="5574088at2"/>
<dbReference type="Proteomes" id="UP000054736">
    <property type="component" value="Unassembled WGS sequence"/>
</dbReference>